<dbReference type="InterPro" id="IPR022770">
    <property type="entry name" value="IucA/IucC-like_C"/>
</dbReference>
<dbReference type="Pfam" id="PF06276">
    <property type="entry name" value="FhuF"/>
    <property type="match status" value="1"/>
</dbReference>
<name>A0AAW8D6L2_9BURK</name>
<reference evidence="2" key="1">
    <citation type="submission" date="2023-07" db="EMBL/GenBank/DDBJ databases">
        <title>Sorghum-associated microbial communities from plants grown in Nebraska, USA.</title>
        <authorList>
            <person name="Schachtman D."/>
        </authorList>
    </citation>
    <scope>NUCLEOTIDE SEQUENCE</scope>
    <source>
        <strain evidence="2">DS3754</strain>
    </source>
</reference>
<accession>A0AAW8D6L2</accession>
<organism evidence="2 3">
    <name type="scientific">Variovorax boronicumulans</name>
    <dbReference type="NCBI Taxonomy" id="436515"/>
    <lineage>
        <taxon>Bacteria</taxon>
        <taxon>Pseudomonadati</taxon>
        <taxon>Pseudomonadota</taxon>
        <taxon>Betaproteobacteria</taxon>
        <taxon>Burkholderiales</taxon>
        <taxon>Comamonadaceae</taxon>
        <taxon>Variovorax</taxon>
    </lineage>
</organism>
<evidence type="ECO:0000259" key="1">
    <source>
        <dbReference type="Pfam" id="PF06276"/>
    </source>
</evidence>
<dbReference type="InterPro" id="IPR008090">
    <property type="entry name" value="Fe_iron_reduct"/>
</dbReference>
<dbReference type="AlphaFoldDB" id="A0AAW8D6L2"/>
<sequence>MIPLLAPIFRGELAPLGERLACADAVPADAVCVSDLVGSRARLLDVLQLQARFRHSSGDDLRAVASAWTLDYLEALLPPVVAAASVLHHVFPVEAAQIWLRLDARGGPVSFHIRQLGTARPDTRTAERYAPLLLHHLAPLFSALSSLTRLAPKILWGNAARHLEPILGQALALTGGSEPIAQDIAYLLQSATWPHAAEAEAGEQRTNPLFGRQREIRLVHEGRHTSFRLHRQCCLYYLLPHETHCNACPLSPAYRKGGEEDAGALEGPLA</sequence>
<dbReference type="GO" id="GO:0003824">
    <property type="term" value="F:catalytic activity"/>
    <property type="evidence" value="ECO:0007669"/>
    <property type="project" value="UniProtKB-ARBA"/>
</dbReference>
<dbReference type="Proteomes" id="UP001242045">
    <property type="component" value="Unassembled WGS sequence"/>
</dbReference>
<evidence type="ECO:0000313" key="3">
    <source>
        <dbReference type="Proteomes" id="UP001242045"/>
    </source>
</evidence>
<gene>
    <name evidence="2" type="ORF">J2W31_006133</name>
</gene>
<evidence type="ECO:0000313" key="2">
    <source>
        <dbReference type="EMBL" id="MDP9896991.1"/>
    </source>
</evidence>
<feature type="domain" description="Aerobactin siderophore biosynthesis IucA/IucC-like C-terminal" evidence="1">
    <location>
        <begin position="66"/>
        <end position="209"/>
    </location>
</feature>
<dbReference type="RefSeq" id="WP_307687075.1">
    <property type="nucleotide sequence ID" value="NZ_JAUSRD010000023.1"/>
</dbReference>
<protein>
    <submittedName>
        <fullName evidence="2">Ferric iron reductase protein FhuF</fullName>
    </submittedName>
</protein>
<proteinExistence type="predicted"/>
<dbReference type="NCBIfam" id="TIGR03951">
    <property type="entry name" value="Fe_III_red_FhuF"/>
    <property type="match status" value="1"/>
</dbReference>
<dbReference type="EMBL" id="JAUSRD010000023">
    <property type="protein sequence ID" value="MDP9896991.1"/>
    <property type="molecule type" value="Genomic_DNA"/>
</dbReference>
<comment type="caution">
    <text evidence="2">The sequence shown here is derived from an EMBL/GenBank/DDBJ whole genome shotgun (WGS) entry which is preliminary data.</text>
</comment>